<accession>A0A3L6RK74</accession>
<dbReference type="EMBL" id="PQIB02000008">
    <property type="protein sequence ID" value="RLN04940.1"/>
    <property type="molecule type" value="Genomic_DNA"/>
</dbReference>
<dbReference type="AlphaFoldDB" id="A0A3L6RK74"/>
<gene>
    <name evidence="2" type="ORF">C2845_PM13G09020</name>
</gene>
<evidence type="ECO:0000313" key="2">
    <source>
        <dbReference type="EMBL" id="RLN04940.1"/>
    </source>
</evidence>
<sequence>MTRGNNATPPGGFTNFIQPNVSQHFNFVGEPSQFTPFKPLRSTEDFQSEEEFSTPISARDNTYVNVNRGDEAPRTEKRIFWTQEEDVRMTDVEATYNETTSSQRKRNAKQIKDRFHKVNKWTDFFHSAWLKARMIYTSGYNDQMWIEKAHVFYIKDNEKLNLGPFVLMEVWNTVKIEAKWITYNTGLKPARKRKGSGKEKEGEDSSHIDVDELDEQPRPMGQKAAKKQKYAKSKEVEHVYLEELDKFGEIQCEEHANRLKVLEVQQKLSSEKIEQAKLAHLAPKEQKEVAEMQREARKYELETRMFDTYNRLLSMDVSLMFDEEKLDHANTMKYLKKRLFAEN</sequence>
<dbReference type="OrthoDB" id="673728at2759"/>
<feature type="compositionally biased region" description="Basic and acidic residues" evidence="1">
    <location>
        <begin position="196"/>
        <end position="210"/>
    </location>
</feature>
<name>A0A3L6RK74_PANMI</name>
<keyword evidence="3" id="KW-1185">Reference proteome</keyword>
<proteinExistence type="predicted"/>
<dbReference type="PANTHER" id="PTHR45224:SF3">
    <property type="entry name" value="OS11G0506300 PROTEIN"/>
    <property type="match status" value="1"/>
</dbReference>
<evidence type="ECO:0000256" key="1">
    <source>
        <dbReference type="SAM" id="MobiDB-lite"/>
    </source>
</evidence>
<protein>
    <submittedName>
        <fullName evidence="2">Uncharacterized protein</fullName>
    </submittedName>
</protein>
<feature type="region of interest" description="Disordered" evidence="1">
    <location>
        <begin position="189"/>
        <end position="228"/>
    </location>
</feature>
<comment type="caution">
    <text evidence="2">The sequence shown here is derived from an EMBL/GenBank/DDBJ whole genome shotgun (WGS) entry which is preliminary data.</text>
</comment>
<dbReference type="PANTHER" id="PTHR45224">
    <property type="entry name" value="OS01G0527900 PROTEIN-RELATED"/>
    <property type="match status" value="1"/>
</dbReference>
<evidence type="ECO:0000313" key="3">
    <source>
        <dbReference type="Proteomes" id="UP000275267"/>
    </source>
</evidence>
<reference evidence="3" key="1">
    <citation type="journal article" date="2019" name="Nat. Commun.">
        <title>The genome of broomcorn millet.</title>
        <authorList>
            <person name="Zou C."/>
            <person name="Miki D."/>
            <person name="Li D."/>
            <person name="Tang Q."/>
            <person name="Xiao L."/>
            <person name="Rajput S."/>
            <person name="Deng P."/>
            <person name="Jia W."/>
            <person name="Huang R."/>
            <person name="Zhang M."/>
            <person name="Sun Y."/>
            <person name="Hu J."/>
            <person name="Fu X."/>
            <person name="Schnable P.S."/>
            <person name="Li F."/>
            <person name="Zhang H."/>
            <person name="Feng B."/>
            <person name="Zhu X."/>
            <person name="Liu R."/>
            <person name="Schnable J.C."/>
            <person name="Zhu J.-K."/>
            <person name="Zhang H."/>
        </authorList>
    </citation>
    <scope>NUCLEOTIDE SEQUENCE [LARGE SCALE GENOMIC DNA]</scope>
</reference>
<organism evidence="2 3">
    <name type="scientific">Panicum miliaceum</name>
    <name type="common">Proso millet</name>
    <name type="synonym">Broomcorn millet</name>
    <dbReference type="NCBI Taxonomy" id="4540"/>
    <lineage>
        <taxon>Eukaryota</taxon>
        <taxon>Viridiplantae</taxon>
        <taxon>Streptophyta</taxon>
        <taxon>Embryophyta</taxon>
        <taxon>Tracheophyta</taxon>
        <taxon>Spermatophyta</taxon>
        <taxon>Magnoliopsida</taxon>
        <taxon>Liliopsida</taxon>
        <taxon>Poales</taxon>
        <taxon>Poaceae</taxon>
        <taxon>PACMAD clade</taxon>
        <taxon>Panicoideae</taxon>
        <taxon>Panicodae</taxon>
        <taxon>Paniceae</taxon>
        <taxon>Panicinae</taxon>
        <taxon>Panicum</taxon>
        <taxon>Panicum sect. Panicum</taxon>
    </lineage>
</organism>
<dbReference type="Proteomes" id="UP000275267">
    <property type="component" value="Unassembled WGS sequence"/>
</dbReference>